<keyword evidence="3" id="KW-1185">Reference proteome</keyword>
<dbReference type="SMART" id="SM00858">
    <property type="entry name" value="SAF"/>
    <property type="match status" value="1"/>
</dbReference>
<reference evidence="2 3" key="1">
    <citation type="submission" date="2024-09" db="EMBL/GenBank/DDBJ databases">
        <title>Nodulacao em especies de Leguminosae Basais da Amazonia e Caracterizacao dos Rizobios e Bacterias Associadas aos Nodulos.</title>
        <authorList>
            <person name="Jambeiro I.C.A."/>
            <person name="Lopes I.S."/>
            <person name="Aguiar E.R.G.R."/>
            <person name="Santos A.F.J."/>
            <person name="Dos Santos J.M.F."/>
            <person name="Gross E."/>
        </authorList>
    </citation>
    <scope>NUCLEOTIDE SEQUENCE [LARGE SCALE GENOMIC DNA]</scope>
    <source>
        <strain evidence="2 3">BRUESC1165</strain>
    </source>
</reference>
<evidence type="ECO:0000313" key="3">
    <source>
        <dbReference type="Proteomes" id="UP001593940"/>
    </source>
</evidence>
<dbReference type="InterPro" id="IPR031571">
    <property type="entry name" value="RcpC_dom"/>
</dbReference>
<gene>
    <name evidence="2" type="primary">cpaB</name>
    <name evidence="2" type="ORF">ACETIH_02520</name>
</gene>
<dbReference type="RefSeq" id="WP_377028752.1">
    <property type="nucleotide sequence ID" value="NZ_JBHOMY010000009.1"/>
</dbReference>
<dbReference type="Pfam" id="PF16976">
    <property type="entry name" value="RcpC"/>
    <property type="match status" value="1"/>
</dbReference>
<dbReference type="EMBL" id="JBHOMY010000009">
    <property type="protein sequence ID" value="MFC1455620.1"/>
    <property type="molecule type" value="Genomic_DNA"/>
</dbReference>
<protein>
    <submittedName>
        <fullName evidence="2">Flp pilus assembly protein CpaB</fullName>
    </submittedName>
</protein>
<proteinExistence type="predicted"/>
<organism evidence="2 3">
    <name type="scientific">Microvirga arabica</name>
    <dbReference type="NCBI Taxonomy" id="1128671"/>
    <lineage>
        <taxon>Bacteria</taxon>
        <taxon>Pseudomonadati</taxon>
        <taxon>Pseudomonadota</taxon>
        <taxon>Alphaproteobacteria</taxon>
        <taxon>Hyphomicrobiales</taxon>
        <taxon>Methylobacteriaceae</taxon>
        <taxon>Microvirga</taxon>
    </lineage>
</organism>
<comment type="caution">
    <text evidence="2">The sequence shown here is derived from an EMBL/GenBank/DDBJ whole genome shotgun (WGS) entry which is preliminary data.</text>
</comment>
<dbReference type="CDD" id="cd11614">
    <property type="entry name" value="SAF_CpaB_FlgA_like"/>
    <property type="match status" value="1"/>
</dbReference>
<dbReference type="Pfam" id="PF08666">
    <property type="entry name" value="SAF"/>
    <property type="match status" value="1"/>
</dbReference>
<name>A0ABV6Y3M7_9HYPH</name>
<evidence type="ECO:0000259" key="1">
    <source>
        <dbReference type="SMART" id="SM00858"/>
    </source>
</evidence>
<accession>A0ABV6Y3M7</accession>
<dbReference type="Proteomes" id="UP001593940">
    <property type="component" value="Unassembled WGS sequence"/>
</dbReference>
<dbReference type="NCBIfam" id="TIGR03177">
    <property type="entry name" value="pilus_cpaB"/>
    <property type="match status" value="1"/>
</dbReference>
<dbReference type="InterPro" id="IPR013974">
    <property type="entry name" value="SAF"/>
</dbReference>
<evidence type="ECO:0000313" key="2">
    <source>
        <dbReference type="EMBL" id="MFC1455620.1"/>
    </source>
</evidence>
<sequence length="253" mass="26799">MLRVIILIVAIGAGSLAGWLALSLQPGAAVTRVETPSPREPLAEVLVAATNLEGGQVLEEKSVRWQSWPVGAVNPGFVTRAAQPEAINKMSGLMVRSHFVSGEPIREDKLTRGSNLLAAMLQPGRRAVSIRISVESTAGGFILPNDRVDVIQTVARPGEGQTENLSRTLLTNIRVLAVDQKVDDTKGQAVVGKTATLELSPDQAEAIAAGQATGLLSLALRSASDAAEQPMLQRPSNVSVRFLRAGQSEIVKF</sequence>
<dbReference type="InterPro" id="IPR017592">
    <property type="entry name" value="Pilus_assmbl_Flp-typ_CpaB"/>
</dbReference>
<feature type="domain" description="SAF" evidence="1">
    <location>
        <begin position="43"/>
        <end position="111"/>
    </location>
</feature>